<evidence type="ECO:0000256" key="1">
    <source>
        <dbReference type="ARBA" id="ARBA00023125"/>
    </source>
</evidence>
<reference evidence="3 4" key="1">
    <citation type="submission" date="2020-08" db="EMBL/GenBank/DDBJ databases">
        <title>Genomic Encyclopedia of Type Strains, Phase IV (KMG-IV): sequencing the most valuable type-strain genomes for metagenomic binning, comparative biology and taxonomic classification.</title>
        <authorList>
            <person name="Goeker M."/>
        </authorList>
    </citation>
    <scope>NUCLEOTIDE SEQUENCE [LARGE SCALE GENOMIC DNA]</scope>
    <source>
        <strain evidence="3 4">DSM 105074</strain>
    </source>
</reference>
<keyword evidence="1" id="KW-0238">DNA-binding</keyword>
<name>A0A840TWZ5_9BACT</name>
<evidence type="ECO:0000259" key="2">
    <source>
        <dbReference type="SMART" id="SM00382"/>
    </source>
</evidence>
<dbReference type="InterPro" id="IPR003593">
    <property type="entry name" value="AAA+_ATPase"/>
</dbReference>
<sequence length="392" mass="44543">MIDRATTNRILEDLQFFPIVGIIGPRQVGKTTLAKQLQSLIGKETLYLDLELPSDFRRLSDAEAYLKFHQNKCIIIDEVQRMPQLFALLRALVDMDRQPARFILLGSASPEIIRNSSESLAGRISYLELMPFSRTEILGLISWQDHWLKGGFPQALMAPKQSQTQRWLSAFVDTYLQRDLRELGYQVSPQIFRHLLTMLSVVSGNVLNSSDLARSLGVTQPTVNRYLDLLEGSFVVTRLQPYFANVSKRLVKSPKLYVRDSGVLHSLAAINSYDQLLGHPSSGASWEGYVIEQIKRVTHKEWEYYYYRTHKGAEADLVLISPEGKKVCIEIKLSTSPAISRGFHETVSDIEADFQYVIIPEGESYPRNSNLWVCSLDDFLINQIPKLSSSKV</sequence>
<dbReference type="InterPro" id="IPR041682">
    <property type="entry name" value="AAA_14"/>
</dbReference>
<dbReference type="Pfam" id="PF13173">
    <property type="entry name" value="AAA_14"/>
    <property type="match status" value="1"/>
</dbReference>
<dbReference type="InterPro" id="IPR036390">
    <property type="entry name" value="WH_DNA-bd_sf"/>
</dbReference>
<keyword evidence="4" id="KW-1185">Reference proteome</keyword>
<evidence type="ECO:0000313" key="3">
    <source>
        <dbReference type="EMBL" id="MBB5284738.1"/>
    </source>
</evidence>
<dbReference type="InterPro" id="IPR025420">
    <property type="entry name" value="DUF4143"/>
</dbReference>
<comment type="caution">
    <text evidence="3">The sequence shown here is derived from an EMBL/GenBank/DDBJ whole genome shotgun (WGS) entry which is preliminary data.</text>
</comment>
<accession>A0A840TWZ5</accession>
<dbReference type="Proteomes" id="UP000557307">
    <property type="component" value="Unassembled WGS sequence"/>
</dbReference>
<dbReference type="InterPro" id="IPR027417">
    <property type="entry name" value="P-loop_NTPase"/>
</dbReference>
<dbReference type="PANTHER" id="PTHR43566">
    <property type="entry name" value="CONSERVED PROTEIN"/>
    <property type="match status" value="1"/>
</dbReference>
<dbReference type="GO" id="GO:0003677">
    <property type="term" value="F:DNA binding"/>
    <property type="evidence" value="ECO:0007669"/>
    <property type="project" value="UniProtKB-KW"/>
</dbReference>
<protein>
    <recommendedName>
        <fullName evidence="2">AAA+ ATPase domain-containing protein</fullName>
    </recommendedName>
</protein>
<dbReference type="Gene3D" id="3.40.50.300">
    <property type="entry name" value="P-loop containing nucleotide triphosphate hydrolases"/>
    <property type="match status" value="1"/>
</dbReference>
<organism evidence="3 4">
    <name type="scientific">Rhabdobacter roseus</name>
    <dbReference type="NCBI Taxonomy" id="1655419"/>
    <lineage>
        <taxon>Bacteria</taxon>
        <taxon>Pseudomonadati</taxon>
        <taxon>Bacteroidota</taxon>
        <taxon>Cytophagia</taxon>
        <taxon>Cytophagales</taxon>
        <taxon>Cytophagaceae</taxon>
        <taxon>Rhabdobacter</taxon>
    </lineage>
</organism>
<feature type="domain" description="AAA+ ATPase" evidence="2">
    <location>
        <begin position="16"/>
        <end position="131"/>
    </location>
</feature>
<gene>
    <name evidence="3" type="ORF">HNQ92_002886</name>
</gene>
<dbReference type="PANTHER" id="PTHR43566:SF2">
    <property type="entry name" value="DUF4143 DOMAIN-CONTAINING PROTEIN"/>
    <property type="match status" value="1"/>
</dbReference>
<dbReference type="SUPFAM" id="SSF52540">
    <property type="entry name" value="P-loop containing nucleoside triphosphate hydrolases"/>
    <property type="match status" value="1"/>
</dbReference>
<dbReference type="RefSeq" id="WP_184174701.1">
    <property type="nucleotide sequence ID" value="NZ_JACHGF010000004.1"/>
</dbReference>
<dbReference type="Pfam" id="PF13635">
    <property type="entry name" value="DUF4143"/>
    <property type="match status" value="1"/>
</dbReference>
<dbReference type="AlphaFoldDB" id="A0A840TWZ5"/>
<proteinExistence type="predicted"/>
<dbReference type="CDD" id="cd00009">
    <property type="entry name" value="AAA"/>
    <property type="match status" value="1"/>
</dbReference>
<evidence type="ECO:0000313" key="4">
    <source>
        <dbReference type="Proteomes" id="UP000557307"/>
    </source>
</evidence>
<dbReference type="SMART" id="SM00382">
    <property type="entry name" value="AAA"/>
    <property type="match status" value="1"/>
</dbReference>
<dbReference type="SUPFAM" id="SSF46785">
    <property type="entry name" value="Winged helix' DNA-binding domain"/>
    <property type="match status" value="1"/>
</dbReference>
<dbReference type="EMBL" id="JACHGF010000004">
    <property type="protein sequence ID" value="MBB5284738.1"/>
    <property type="molecule type" value="Genomic_DNA"/>
</dbReference>